<protein>
    <submittedName>
        <fullName evidence="1">Uncharacterized protein</fullName>
    </submittedName>
</protein>
<feature type="non-terminal residue" evidence="1">
    <location>
        <position position="391"/>
    </location>
</feature>
<organism evidence="1">
    <name type="scientific">marine sediment metagenome</name>
    <dbReference type="NCBI Taxonomy" id="412755"/>
    <lineage>
        <taxon>unclassified sequences</taxon>
        <taxon>metagenomes</taxon>
        <taxon>ecological metagenomes</taxon>
    </lineage>
</organism>
<name>X1QLC3_9ZZZZ</name>
<dbReference type="EMBL" id="BARW01000778">
    <property type="protein sequence ID" value="GAI69307.1"/>
    <property type="molecule type" value="Genomic_DNA"/>
</dbReference>
<comment type="caution">
    <text evidence="1">The sequence shown here is derived from an EMBL/GenBank/DDBJ whole genome shotgun (WGS) entry which is preliminary data.</text>
</comment>
<sequence length="391" mass="44183">MTIDNVYVTTRPNWGDVPMFFGYYWLSKVNEYAGIRGYEVVDLKGELALPDTFHSTLAERNPSFFHGVGHGNETLFSGQRITILMKACVNDEIMAERICYLMSCLTAIELGPSIISKGGRAYVGYNISFTWMDMHPPPGMPFDVSYLHYHWGWMDYSNALTNAILAGKTVSEAAVIAIEKVNAWIDFWSQSDDFNASSAIYWLVLDRDALTLLGDVNASIVPPSPETTHVRKAFRSGVHSRTVAPGDDLTFDIVCTCGVGTCDFRGRKLRLIDDYGVEQYNGVIENYLNGINWTRIVLPGVAPTPGVHDWTIIVEGDGLHPETTGHFWIRSVLKHNITVDSEPIKKIEFIIGPIEGYWKRHVTPWSDYVYEQEYRMEIPERLTVDGVVYIF</sequence>
<gene>
    <name evidence="1" type="ORF">S12H4_02947</name>
</gene>
<reference evidence="1" key="1">
    <citation type="journal article" date="2014" name="Front. Microbiol.">
        <title>High frequency of phylogenetically diverse reductive dehalogenase-homologous genes in deep subseafloor sedimentary metagenomes.</title>
        <authorList>
            <person name="Kawai M."/>
            <person name="Futagami T."/>
            <person name="Toyoda A."/>
            <person name="Takaki Y."/>
            <person name="Nishi S."/>
            <person name="Hori S."/>
            <person name="Arai W."/>
            <person name="Tsubouchi T."/>
            <person name="Morono Y."/>
            <person name="Uchiyama I."/>
            <person name="Ito T."/>
            <person name="Fujiyama A."/>
            <person name="Inagaki F."/>
            <person name="Takami H."/>
        </authorList>
    </citation>
    <scope>NUCLEOTIDE SEQUENCE</scope>
    <source>
        <strain evidence="1">Expedition CK06-06</strain>
    </source>
</reference>
<proteinExistence type="predicted"/>
<accession>X1QLC3</accession>
<dbReference type="AlphaFoldDB" id="X1QLC3"/>
<evidence type="ECO:0000313" key="1">
    <source>
        <dbReference type="EMBL" id="GAI69307.1"/>
    </source>
</evidence>